<dbReference type="EMBL" id="BT147036">
    <property type="protein sequence ID" value="AFK46830.1"/>
    <property type="molecule type" value="mRNA"/>
</dbReference>
<proteinExistence type="evidence at transcript level"/>
<protein>
    <submittedName>
        <fullName evidence="1">Uncharacterized protein</fullName>
    </submittedName>
</protein>
<organism evidence="1">
    <name type="scientific">Lotus japonicus</name>
    <name type="common">Lotus corniculatus var. japonicus</name>
    <dbReference type="NCBI Taxonomy" id="34305"/>
    <lineage>
        <taxon>Eukaryota</taxon>
        <taxon>Viridiplantae</taxon>
        <taxon>Streptophyta</taxon>
        <taxon>Embryophyta</taxon>
        <taxon>Tracheophyta</taxon>
        <taxon>Spermatophyta</taxon>
        <taxon>Magnoliopsida</taxon>
        <taxon>eudicotyledons</taxon>
        <taxon>Gunneridae</taxon>
        <taxon>Pentapetalae</taxon>
        <taxon>rosids</taxon>
        <taxon>fabids</taxon>
        <taxon>Fabales</taxon>
        <taxon>Fabaceae</taxon>
        <taxon>Papilionoideae</taxon>
        <taxon>50 kb inversion clade</taxon>
        <taxon>NPAAA clade</taxon>
        <taxon>Hologalegina</taxon>
        <taxon>robinioid clade</taxon>
        <taxon>Loteae</taxon>
        <taxon>Lotus</taxon>
    </lineage>
</organism>
<accession>I3T2T8</accession>
<evidence type="ECO:0000313" key="1">
    <source>
        <dbReference type="EMBL" id="AFK46830.1"/>
    </source>
</evidence>
<sequence length="80" mass="8500">MSFMIGFASFFSSLEVFPATSSFGSSLTLSRKSSNNFFFFSVGDGSAEVPGVICTEGVLFPKAWCTGVEPRDGVNSPLTL</sequence>
<reference evidence="1" key="1">
    <citation type="submission" date="2012-05" db="EMBL/GenBank/DDBJ databases">
        <authorList>
            <person name="Krishnakumar V."/>
            <person name="Cheung F."/>
            <person name="Xiao Y."/>
            <person name="Chan A."/>
            <person name="Moskal W.A."/>
            <person name="Town C.D."/>
        </authorList>
    </citation>
    <scope>NUCLEOTIDE SEQUENCE</scope>
</reference>
<name>I3T2T8_LOTJA</name>
<dbReference type="AlphaFoldDB" id="I3T2T8"/>